<protein>
    <submittedName>
        <fullName evidence="3">Abortive infection protein</fullName>
    </submittedName>
</protein>
<reference evidence="3 4" key="1">
    <citation type="journal article" date="2009" name="Stand. Genomic Sci.">
        <title>Complete genome sequence of Methanocorpusculum labreanum type strain Z.</title>
        <authorList>
            <person name="Anderson I.J."/>
            <person name="Sieprawska-Lupa M."/>
            <person name="Goltsman E."/>
            <person name="Lapidus A."/>
            <person name="Copeland A."/>
            <person name="Glavina Del Rio T."/>
            <person name="Tice H."/>
            <person name="Dalin E."/>
            <person name="Barry K."/>
            <person name="Pitluck S."/>
            <person name="Hauser L."/>
            <person name="Land M."/>
            <person name="Lucas S."/>
            <person name="Richardson P."/>
            <person name="Whitman W.B."/>
            <person name="Kyrpides N.C."/>
        </authorList>
    </citation>
    <scope>NUCLEOTIDE SEQUENCE [LARGE SCALE GENOMIC DNA]</scope>
    <source>
        <strain evidence="4">ATCC 43576 / DSM 4855 / Z</strain>
    </source>
</reference>
<sequence>MYPYIENIKKHPITAFFLIAFAISWIIWSIPLVIPLNTPAYMMLICVIGAFGPALSAVLIAKLLKPAQIAVPRWKNILRFAVLFCIILPFALFWPMLNGSLADPVFLLLCSILAALSAFVITRIFSRTVGVQDLMRSLGQWRVKPVWYLFALAVWPLLLILSSVIDLLYSGQSFSTYISGMESIRPLSAVILFFTILLIGGPLQEEPGWRGFALPRLQFLFNPIVASIILGFFWQFWHVPLYFTGFYPFDMADIIARFVWFLPGVLIVTWLYNRSRGSLLILVLFHASIDAFPQILPAQTANAGNIFNVLLLILAVIFVFTDKMWKKRTPVPDNSQSKE</sequence>
<dbReference type="eggNOG" id="arCOG02768">
    <property type="taxonomic scope" value="Archaea"/>
</dbReference>
<name>A2SSP7_METLZ</name>
<dbReference type="InterPro" id="IPR003675">
    <property type="entry name" value="Rce1/LyrA-like_dom"/>
</dbReference>
<feature type="transmembrane region" description="Helical" evidence="1">
    <location>
        <begin position="213"/>
        <end position="234"/>
    </location>
</feature>
<feature type="domain" description="CAAX prenyl protease 2/Lysostaphin resistance protein A-like" evidence="2">
    <location>
        <begin position="190"/>
        <end position="291"/>
    </location>
</feature>
<dbReference type="InterPro" id="IPR042150">
    <property type="entry name" value="MmRce1-like"/>
</dbReference>
<feature type="transmembrane region" description="Helical" evidence="1">
    <location>
        <begin position="146"/>
        <end position="171"/>
    </location>
</feature>
<gene>
    <name evidence="3" type="ordered locus">Mlab_1184</name>
</gene>
<dbReference type="Pfam" id="PF02517">
    <property type="entry name" value="Rce1-like"/>
    <property type="match status" value="1"/>
</dbReference>
<proteinExistence type="predicted"/>
<feature type="transmembrane region" description="Helical" evidence="1">
    <location>
        <begin position="76"/>
        <end position="94"/>
    </location>
</feature>
<dbReference type="HOGENOM" id="CLU_064706_4_0_2"/>
<dbReference type="EMBL" id="CP000559">
    <property type="protein sequence ID" value="ABN07353.1"/>
    <property type="molecule type" value="Genomic_DNA"/>
</dbReference>
<keyword evidence="1" id="KW-0812">Transmembrane</keyword>
<feature type="transmembrane region" description="Helical" evidence="1">
    <location>
        <begin position="40"/>
        <end position="64"/>
    </location>
</feature>
<dbReference type="GO" id="GO:0080120">
    <property type="term" value="P:CAAX-box protein maturation"/>
    <property type="evidence" value="ECO:0007669"/>
    <property type="project" value="UniProtKB-ARBA"/>
</dbReference>
<feature type="transmembrane region" description="Helical" evidence="1">
    <location>
        <begin position="279"/>
        <end position="296"/>
    </location>
</feature>
<evidence type="ECO:0000313" key="3">
    <source>
        <dbReference type="EMBL" id="ABN07353.1"/>
    </source>
</evidence>
<dbReference type="PANTHER" id="PTHR35797">
    <property type="entry name" value="PROTEASE-RELATED"/>
    <property type="match status" value="1"/>
</dbReference>
<feature type="transmembrane region" description="Helical" evidence="1">
    <location>
        <begin position="12"/>
        <end position="34"/>
    </location>
</feature>
<dbReference type="OrthoDB" id="142933at2157"/>
<dbReference type="GO" id="GO:0004175">
    <property type="term" value="F:endopeptidase activity"/>
    <property type="evidence" value="ECO:0007669"/>
    <property type="project" value="UniProtKB-ARBA"/>
</dbReference>
<dbReference type="PANTHER" id="PTHR35797:SF1">
    <property type="entry name" value="PROTEASE"/>
    <property type="match status" value="1"/>
</dbReference>
<dbReference type="GeneID" id="4794948"/>
<feature type="transmembrane region" description="Helical" evidence="1">
    <location>
        <begin position="302"/>
        <end position="320"/>
    </location>
</feature>
<evidence type="ECO:0000313" key="4">
    <source>
        <dbReference type="Proteomes" id="UP000000365"/>
    </source>
</evidence>
<feature type="transmembrane region" description="Helical" evidence="1">
    <location>
        <begin position="254"/>
        <end position="272"/>
    </location>
</feature>
<dbReference type="KEGG" id="mla:Mlab_1184"/>
<keyword evidence="1" id="KW-0472">Membrane</keyword>
<feature type="transmembrane region" description="Helical" evidence="1">
    <location>
        <begin position="106"/>
        <end position="125"/>
    </location>
</feature>
<dbReference type="AlphaFoldDB" id="A2SSP7"/>
<keyword evidence="1" id="KW-1133">Transmembrane helix</keyword>
<accession>A2SSP7</accession>
<dbReference type="STRING" id="410358.Mlab_1184"/>
<feature type="transmembrane region" description="Helical" evidence="1">
    <location>
        <begin position="183"/>
        <end position="201"/>
    </location>
</feature>
<dbReference type="Proteomes" id="UP000000365">
    <property type="component" value="Chromosome"/>
</dbReference>
<keyword evidence="4" id="KW-1185">Reference proteome</keyword>
<evidence type="ECO:0000256" key="1">
    <source>
        <dbReference type="SAM" id="Phobius"/>
    </source>
</evidence>
<organism evidence="3 4">
    <name type="scientific">Methanocorpusculum labreanum (strain ATCC 43576 / DSM 4855 / Z)</name>
    <dbReference type="NCBI Taxonomy" id="410358"/>
    <lineage>
        <taxon>Archaea</taxon>
        <taxon>Methanobacteriati</taxon>
        <taxon>Methanobacteriota</taxon>
        <taxon>Stenosarchaea group</taxon>
        <taxon>Methanomicrobia</taxon>
        <taxon>Methanomicrobiales</taxon>
        <taxon>Methanocorpusculaceae</taxon>
        <taxon>Methanocorpusculum</taxon>
    </lineage>
</organism>
<evidence type="ECO:0000259" key="2">
    <source>
        <dbReference type="Pfam" id="PF02517"/>
    </source>
</evidence>
<dbReference type="RefSeq" id="WP_011833556.1">
    <property type="nucleotide sequence ID" value="NC_008942.1"/>
</dbReference>